<dbReference type="InterPro" id="IPR003607">
    <property type="entry name" value="HD/PDEase_dom"/>
</dbReference>
<comment type="caution">
    <text evidence="2">The sequence shown here is derived from an EMBL/GenBank/DDBJ whole genome shotgun (WGS) entry which is preliminary data.</text>
</comment>
<dbReference type="AlphaFoldDB" id="A0A1Y1RV86"/>
<name>A0A1Y1RV86_9SPIO</name>
<dbReference type="CDD" id="cd00077">
    <property type="entry name" value="HDc"/>
    <property type="match status" value="1"/>
</dbReference>
<reference evidence="2 3" key="1">
    <citation type="submission" date="2017-03" db="EMBL/GenBank/DDBJ databases">
        <title>Draft Genome sequence of Marispirochaeta sp. strain JC444.</title>
        <authorList>
            <person name="Shivani Y."/>
            <person name="Subhash Y."/>
            <person name="Sasikala C."/>
            <person name="Ramana C."/>
        </authorList>
    </citation>
    <scope>NUCLEOTIDE SEQUENCE [LARGE SCALE GENOMIC DNA]</scope>
    <source>
        <strain evidence="2 3">JC444</strain>
    </source>
</reference>
<dbReference type="RefSeq" id="WP_083052563.1">
    <property type="nucleotide sequence ID" value="NZ_MWQY01000023.1"/>
</dbReference>
<evidence type="ECO:0000259" key="1">
    <source>
        <dbReference type="PROSITE" id="PS51832"/>
    </source>
</evidence>
<sequence>MKKIPVDDLKAGMKFDQPVYIDGENILVPAEIRITEKDISRLRKWEIESVQTAGSVIDEEEERKTKEQTIHDLKESRTYKELLQIYLAAIKQINVLFATMKQGRRVTTREFNKVAELLFQTVKRCPTEMTGITIRTDKNHQGLAVSSVNCAILALVTGINLKLDNTKLHSLAVGALLHDIGMLKMPDAILNKTGDLHEAEYKTIYTHTVHSYNVITKELGYPEDIGLIALQHHERWDGKGYPHQISGEQIYILARVVSLVDSFEAMVRDKPYRDSMIGYSAMRQILNDNSRRFDSSIVKVFLKSMGIYPLGSVVILNDGSIGSVVRTHASVPLRPVVRILMDSDGKRYENDDGETIDLLETKTLFIVRAINPRELGNRQENR</sequence>
<dbReference type="PANTHER" id="PTHR43155">
    <property type="entry name" value="CYCLIC DI-GMP PHOSPHODIESTERASE PA4108-RELATED"/>
    <property type="match status" value="1"/>
</dbReference>
<dbReference type="PROSITE" id="PS51832">
    <property type="entry name" value="HD_GYP"/>
    <property type="match status" value="1"/>
</dbReference>
<dbReference type="EMBL" id="MWQY01000023">
    <property type="protein sequence ID" value="ORC31872.1"/>
    <property type="molecule type" value="Genomic_DNA"/>
</dbReference>
<dbReference type="OrthoDB" id="9781505at2"/>
<dbReference type="SMART" id="SM00471">
    <property type="entry name" value="HDc"/>
    <property type="match status" value="1"/>
</dbReference>
<feature type="domain" description="HD-GYP" evidence="1">
    <location>
        <begin position="119"/>
        <end position="317"/>
    </location>
</feature>
<gene>
    <name evidence="2" type="ORF">B4O97_16550</name>
</gene>
<accession>A0A1Y1RV86</accession>
<dbReference type="Pfam" id="PF13487">
    <property type="entry name" value="HD_5"/>
    <property type="match status" value="1"/>
</dbReference>
<protein>
    <recommendedName>
        <fullName evidence="1">HD-GYP domain-containing protein</fullName>
    </recommendedName>
</protein>
<proteinExistence type="predicted"/>
<evidence type="ECO:0000313" key="3">
    <source>
        <dbReference type="Proteomes" id="UP000192343"/>
    </source>
</evidence>
<organism evidence="2 3">
    <name type="scientific">Marispirochaeta aestuarii</name>
    <dbReference type="NCBI Taxonomy" id="1963862"/>
    <lineage>
        <taxon>Bacteria</taxon>
        <taxon>Pseudomonadati</taxon>
        <taxon>Spirochaetota</taxon>
        <taxon>Spirochaetia</taxon>
        <taxon>Spirochaetales</taxon>
        <taxon>Spirochaetaceae</taxon>
        <taxon>Marispirochaeta</taxon>
    </lineage>
</organism>
<dbReference type="Gene3D" id="1.10.3210.10">
    <property type="entry name" value="Hypothetical protein af1432"/>
    <property type="match status" value="1"/>
</dbReference>
<dbReference type="Proteomes" id="UP000192343">
    <property type="component" value="Unassembled WGS sequence"/>
</dbReference>
<evidence type="ECO:0000313" key="2">
    <source>
        <dbReference type="EMBL" id="ORC31872.1"/>
    </source>
</evidence>
<dbReference type="STRING" id="1963862.B4O97_16550"/>
<dbReference type="SUPFAM" id="SSF109604">
    <property type="entry name" value="HD-domain/PDEase-like"/>
    <property type="match status" value="1"/>
</dbReference>
<dbReference type="InterPro" id="IPR037522">
    <property type="entry name" value="HD_GYP_dom"/>
</dbReference>
<dbReference type="PANTHER" id="PTHR43155:SF2">
    <property type="entry name" value="CYCLIC DI-GMP PHOSPHODIESTERASE PA4108"/>
    <property type="match status" value="1"/>
</dbReference>
<keyword evidence="3" id="KW-1185">Reference proteome</keyword>